<feature type="non-terminal residue" evidence="9">
    <location>
        <position position="1404"/>
    </location>
</feature>
<dbReference type="InterPro" id="IPR032675">
    <property type="entry name" value="LRR_dom_sf"/>
</dbReference>
<dbReference type="Pfam" id="PF13516">
    <property type="entry name" value="LRR_6"/>
    <property type="match status" value="5"/>
</dbReference>
<evidence type="ECO:0000313" key="9">
    <source>
        <dbReference type="EMBL" id="CAH3172216.1"/>
    </source>
</evidence>
<keyword evidence="4" id="KW-0677">Repeat</keyword>
<evidence type="ECO:0000256" key="6">
    <source>
        <dbReference type="ARBA" id="ARBA00022840"/>
    </source>
</evidence>
<dbReference type="SUPFAM" id="SSF52047">
    <property type="entry name" value="RNI-like"/>
    <property type="match status" value="1"/>
</dbReference>
<dbReference type="Gene3D" id="3.80.10.10">
    <property type="entry name" value="Ribonuclease Inhibitor"/>
    <property type="match status" value="1"/>
</dbReference>
<gene>
    <name evidence="9" type="ORF">PEVE_00008294</name>
</gene>
<dbReference type="Gene3D" id="3.40.50.300">
    <property type="entry name" value="P-loop containing nucleotide triphosphate hydrolases"/>
    <property type="match status" value="1"/>
</dbReference>
<feature type="transmembrane region" description="Helical" evidence="7">
    <location>
        <begin position="454"/>
        <end position="474"/>
    </location>
</feature>
<evidence type="ECO:0000256" key="1">
    <source>
        <dbReference type="ARBA" id="ARBA00004496"/>
    </source>
</evidence>
<feature type="transmembrane region" description="Helical" evidence="7">
    <location>
        <begin position="102"/>
        <end position="120"/>
    </location>
</feature>
<dbReference type="SUPFAM" id="SSF52540">
    <property type="entry name" value="P-loop containing nucleoside triphosphate hydrolases"/>
    <property type="match status" value="2"/>
</dbReference>
<dbReference type="InterPro" id="IPR038359">
    <property type="entry name" value="Connexin_N_sf"/>
</dbReference>
<dbReference type="SMART" id="SM00368">
    <property type="entry name" value="LRR_RI"/>
    <property type="match status" value="5"/>
</dbReference>
<dbReference type="InterPro" id="IPR001611">
    <property type="entry name" value="Leu-rich_rpt"/>
</dbReference>
<feature type="domain" description="NACHT" evidence="8">
    <location>
        <begin position="731"/>
        <end position="946"/>
    </location>
</feature>
<comment type="caution">
    <text evidence="9">The sequence shown here is derived from an EMBL/GenBank/DDBJ whole genome shotgun (WGS) entry which is preliminary data.</text>
</comment>
<dbReference type="PROSITE" id="PS51450">
    <property type="entry name" value="LRR"/>
    <property type="match status" value="2"/>
</dbReference>
<evidence type="ECO:0000256" key="7">
    <source>
        <dbReference type="SAM" id="Phobius"/>
    </source>
</evidence>
<feature type="transmembrane region" description="Helical" evidence="7">
    <location>
        <begin position="396"/>
        <end position="417"/>
    </location>
</feature>
<protein>
    <recommendedName>
        <fullName evidence="8">NACHT domain-containing protein</fullName>
    </recommendedName>
</protein>
<accession>A0ABN8R1F3</accession>
<dbReference type="InterPro" id="IPR003593">
    <property type="entry name" value="AAA+_ATPase"/>
</dbReference>
<evidence type="ECO:0000256" key="3">
    <source>
        <dbReference type="ARBA" id="ARBA00022490"/>
    </source>
</evidence>
<evidence type="ECO:0000313" key="10">
    <source>
        <dbReference type="Proteomes" id="UP001159427"/>
    </source>
</evidence>
<evidence type="ECO:0000256" key="2">
    <source>
        <dbReference type="ARBA" id="ARBA00008665"/>
    </source>
</evidence>
<reference evidence="9 10" key="1">
    <citation type="submission" date="2022-05" db="EMBL/GenBank/DDBJ databases">
        <authorList>
            <consortium name="Genoscope - CEA"/>
            <person name="William W."/>
        </authorList>
    </citation>
    <scope>NUCLEOTIDE SEQUENCE [LARGE SCALE GENOMIC DNA]</scope>
</reference>
<feature type="transmembrane region" description="Helical" evidence="7">
    <location>
        <begin position="48"/>
        <end position="68"/>
    </location>
</feature>
<keyword evidence="5" id="KW-0547">Nucleotide-binding</keyword>
<dbReference type="InterPro" id="IPR007111">
    <property type="entry name" value="NACHT_NTPase"/>
</dbReference>
<keyword evidence="7" id="KW-0812">Transmembrane</keyword>
<evidence type="ECO:0000259" key="8">
    <source>
        <dbReference type="PROSITE" id="PS50837"/>
    </source>
</evidence>
<name>A0ABN8R1F3_9CNID</name>
<dbReference type="InterPro" id="IPR027417">
    <property type="entry name" value="P-loop_NTPase"/>
</dbReference>
<evidence type="ECO:0000256" key="5">
    <source>
        <dbReference type="ARBA" id="ARBA00022741"/>
    </source>
</evidence>
<dbReference type="InterPro" id="IPR050637">
    <property type="entry name" value="NLRP_innate_immun_reg"/>
</dbReference>
<dbReference type="EMBL" id="CALNXI010001565">
    <property type="protein sequence ID" value="CAH3172216.1"/>
    <property type="molecule type" value="Genomic_DNA"/>
</dbReference>
<evidence type="ECO:0000256" key="4">
    <source>
        <dbReference type="ARBA" id="ARBA00022737"/>
    </source>
</evidence>
<dbReference type="PANTHER" id="PTHR45690:SF19">
    <property type="entry name" value="NACHT, LRR AND PYD DOMAINS-CONTAINING PROTEIN 3"/>
    <property type="match status" value="1"/>
</dbReference>
<sequence>LLGIILSAIFLDIENSEPRFDFRCGSNGDKELIRGKCYEQYEKQYNKFPVYGFVIINFLVTASVCGIYSQAVKSKVEQLENNPSNVDDDVEGQTPRKKLFKAYCLQLLARFALGIFFLVLQTKSLYPLSFPSNFNCNLTRNERFSDLTASGSRNGTQTKTSYECHNQRAAKKTFWADAVIVVTGAFAFLVFIESVYLLHVWRAKKGERFTENRKFHKYYLSSNPSNALLAESVATFIEDMKKHIRGVTEQPYVDPATPFHRKPGEGSKRHLRLDHIYTDLVIHENRALYQFSGDREEQLKEYYRTREKSRPTLPGDIFDAEPKPRKILVVGRPGIGKTMFCSKILRNWASDKLLNGAQKSRFDFKLAFLVKLRKFNRTNDEINLRQLLDASEYSKLPIYVANVCWILLGIILSAIFLDIENSEPRFDFRCGSNGDKELIRGKCYEQYEKQYNKFPVYGFVIINFLVTASVCGIYSQAVKSKVEQLENNPSNVDDDVEGQTPRKKLFKAYCLQLLARFALGIFFLVLQTKSLYPLSFPSNFNCNLTRNERFSDLTASGSRNGTQTKTSYECHNQRAAKKTFWADAVIVVTGAFAFLVFIESVYLLHVWRAKKGERFTENRKFHKYYLSSNPSNALLAESVATFIEDMKKHIRGVTEQPYVDPATPFHRKPGEGSKRHLRLDHIYTDLVIHENRALYQFSGDREEQLKEYYRTREKSRPTLPGDIFDAEPKPRKILVVGRPGIGKTMFCSKILRNWASDKLLNGAQKSRFDFKLAFLVKLRKFNRTNDEINLRQLLDASEYSKLPMSDDVWHYITKRPDKLLLIFDGFDEYSGKVRINNDDLSISNHVEDSMPVHFLYKKLLSGKILPGATVLTSSRPTAVSFFEAAIAFERIVEILGFNSDKVDEYVDKFTKEKGDDGKGETIKQHIRSSLNLQSFCYIPVNCFIICSCLLHLLNSPVSGCLPTRLTELYSIAIKIFYFCHGDIQSRYPSHEAQQFYLKPFSALPEHVQKFFKRLGEIAFQGIKEGRLIFESGEVDEQENNGLFHRLPDSFSGLKEGRAQYCFLHLTIQEFLAAKYLVDTLSSEDLQKFVSDHIHDGAWKVVMQFVAGLLAEKGEQSTDIFSDLLPSKTFTFEDDIIMNEDSGEPTETLTCWPAREHRLLVVTLFNCMYENKASDREVQKKLKKIGCNALDFICCNLSPLDCLALVHALKSVEGILYFDLTVNNLQSLGCIEIAKLLPGNQQNQGLRELKRLNLRDNNITDEGVKHLATALTHTNCNLNSLDLEGNNITDEAVKHLATALTHTNCNLNSLNLAGNNITDKAVKHLATALTHTNCNLNSLNLAGNNITDEAVKHLSTALTHTNCNLNSLNLAGNNITDEAVKHLSTALTHTNCNLNSLNLAGNNIT</sequence>
<keyword evidence="6" id="KW-0067">ATP-binding</keyword>
<feature type="transmembrane region" description="Helical" evidence="7">
    <location>
        <begin position="178"/>
        <end position="198"/>
    </location>
</feature>
<dbReference type="InterPro" id="IPR006553">
    <property type="entry name" value="Leu-rich_rpt_Cys-con_subtyp"/>
</dbReference>
<keyword evidence="3" id="KW-0963">Cytoplasm</keyword>
<feature type="non-terminal residue" evidence="9">
    <location>
        <position position="1"/>
    </location>
</feature>
<comment type="subcellular location">
    <subcellularLocation>
        <location evidence="1">Cytoplasm</location>
    </subcellularLocation>
</comment>
<dbReference type="PANTHER" id="PTHR45690">
    <property type="entry name" value="NACHT, LRR AND PYD DOMAINS-CONTAINING PROTEIN 12"/>
    <property type="match status" value="1"/>
</dbReference>
<dbReference type="PROSITE" id="PS50837">
    <property type="entry name" value="NACHT"/>
    <property type="match status" value="1"/>
</dbReference>
<organism evidence="9 10">
    <name type="scientific">Porites evermanni</name>
    <dbReference type="NCBI Taxonomy" id="104178"/>
    <lineage>
        <taxon>Eukaryota</taxon>
        <taxon>Metazoa</taxon>
        <taxon>Cnidaria</taxon>
        <taxon>Anthozoa</taxon>
        <taxon>Hexacorallia</taxon>
        <taxon>Scleractinia</taxon>
        <taxon>Fungiina</taxon>
        <taxon>Poritidae</taxon>
        <taxon>Porites</taxon>
    </lineage>
</organism>
<comment type="similarity">
    <text evidence="2">Belongs to the NLRP family.</text>
</comment>
<dbReference type="SMART" id="SM00382">
    <property type="entry name" value="AAA"/>
    <property type="match status" value="2"/>
</dbReference>
<dbReference type="SMART" id="SM00367">
    <property type="entry name" value="LRR_CC"/>
    <property type="match status" value="5"/>
</dbReference>
<proteinExistence type="inferred from homology"/>
<keyword evidence="10" id="KW-1185">Reference proteome</keyword>
<dbReference type="Pfam" id="PF05729">
    <property type="entry name" value="NACHT"/>
    <property type="match status" value="2"/>
</dbReference>
<keyword evidence="7" id="KW-1133">Transmembrane helix</keyword>
<dbReference type="Gene3D" id="1.20.1440.80">
    <property type="entry name" value="Gap junction channel protein cysteine-rich domain"/>
    <property type="match status" value="2"/>
</dbReference>
<keyword evidence="7" id="KW-0472">Membrane</keyword>
<dbReference type="Proteomes" id="UP001159427">
    <property type="component" value="Unassembled WGS sequence"/>
</dbReference>
<feature type="transmembrane region" description="Helical" evidence="7">
    <location>
        <begin position="584"/>
        <end position="604"/>
    </location>
</feature>